<dbReference type="Proteomes" id="UP000032427">
    <property type="component" value="Chromosome 1"/>
</dbReference>
<feature type="chain" id="PRO_5001857653" evidence="1">
    <location>
        <begin position="21"/>
        <end position="248"/>
    </location>
</feature>
<evidence type="ECO:0000313" key="2">
    <source>
        <dbReference type="EMBL" id="CED71658.1"/>
    </source>
</evidence>
<keyword evidence="1" id="KW-0732">Signal</keyword>
<proteinExistence type="predicted"/>
<reference evidence="3" key="1">
    <citation type="submission" date="2014-09" db="EMBL/GenBank/DDBJ databases">
        <authorList>
            <person name="Hjerde E."/>
        </authorList>
    </citation>
    <scope>NUCLEOTIDE SEQUENCE [LARGE SCALE GENOMIC DNA]</scope>
    <source>
        <strain evidence="3">06/09/139</strain>
    </source>
</reference>
<accession>A0A090IQM9</accession>
<name>A0A090IQM9_9GAMM</name>
<dbReference type="HOGENOM" id="CLU_094241_0_0_6"/>
<organism evidence="2 3">
    <name type="scientific">Aliivibrio wodanis</name>
    <dbReference type="NCBI Taxonomy" id="80852"/>
    <lineage>
        <taxon>Bacteria</taxon>
        <taxon>Pseudomonadati</taxon>
        <taxon>Pseudomonadota</taxon>
        <taxon>Gammaproteobacteria</taxon>
        <taxon>Vibrionales</taxon>
        <taxon>Vibrionaceae</taxon>
        <taxon>Aliivibrio</taxon>
    </lineage>
</organism>
<dbReference type="OrthoDB" id="5904592at2"/>
<dbReference type="Pfam" id="PF11101">
    <property type="entry name" value="DUF2884"/>
    <property type="match status" value="1"/>
</dbReference>
<dbReference type="STRING" id="80852.AWOD_I_1586"/>
<evidence type="ECO:0000313" key="3">
    <source>
        <dbReference type="Proteomes" id="UP000032427"/>
    </source>
</evidence>
<dbReference type="EMBL" id="LN554846">
    <property type="protein sequence ID" value="CED71658.1"/>
    <property type="molecule type" value="Genomic_DNA"/>
</dbReference>
<evidence type="ECO:0000256" key="1">
    <source>
        <dbReference type="SAM" id="SignalP"/>
    </source>
</evidence>
<gene>
    <name evidence="2" type="ORF">AWOD_I_1586</name>
</gene>
<keyword evidence="3" id="KW-1185">Reference proteome</keyword>
<protein>
    <submittedName>
        <fullName evidence="2">Putative exported protein</fullName>
    </submittedName>
</protein>
<feature type="signal peptide" evidence="1">
    <location>
        <begin position="1"/>
        <end position="20"/>
    </location>
</feature>
<dbReference type="GeneID" id="28541144"/>
<sequence>MSLKKAVVLISLLLTNQAWAGICPITVKNDVILTSVGEVKVENTQDKLRIDKNGHVFINDNELKLTLEQKQAIEEYQQQLANYLPSIVDFTDKGFAAASEFVSDIETSFNAEGSFESVKEKINDYKQTAKQQFYQGKDLVLEQNFFQDIETGWKQDLELMVQSLDKELFSSVFNSLSNKMKEGEFNFSELQQQFSDVQSSINTKIKEHKQEMKKEAGALCDSATEIADEEQQLHELIPELKAYPAFTI</sequence>
<dbReference type="AlphaFoldDB" id="A0A090IQM9"/>
<dbReference type="KEGG" id="awd:AWOD_I_1586"/>
<dbReference type="InterPro" id="IPR021307">
    <property type="entry name" value="DUF2884"/>
</dbReference>
<dbReference type="PATRIC" id="fig|80852.17.peg.1634"/>